<feature type="compositionally biased region" description="Polar residues" evidence="13">
    <location>
        <begin position="872"/>
        <end position="884"/>
    </location>
</feature>
<evidence type="ECO:0000256" key="3">
    <source>
        <dbReference type="ARBA" id="ARBA00022574"/>
    </source>
</evidence>
<dbReference type="Gene3D" id="2.130.10.10">
    <property type="entry name" value="YVTN repeat-like/Quinoprotein amine dehydrogenase"/>
    <property type="match status" value="2"/>
</dbReference>
<feature type="region of interest" description="Disordered" evidence="13">
    <location>
        <begin position="785"/>
        <end position="809"/>
    </location>
</feature>
<feature type="region of interest" description="Disordered" evidence="13">
    <location>
        <begin position="266"/>
        <end position="293"/>
    </location>
</feature>
<keyword evidence="7" id="KW-0206">Cytoskeleton</keyword>
<feature type="compositionally biased region" description="Polar residues" evidence="13">
    <location>
        <begin position="663"/>
        <end position="676"/>
    </location>
</feature>
<feature type="compositionally biased region" description="Low complexity" evidence="13">
    <location>
        <begin position="53"/>
        <end position="76"/>
    </location>
</feature>
<dbReference type="GO" id="GO:0120293">
    <property type="term" value="C:dynein axonemal particle"/>
    <property type="evidence" value="ECO:0007669"/>
    <property type="project" value="UniProtKB-SubCell"/>
</dbReference>
<organism evidence="14 15">
    <name type="scientific">Chlorella vulgaris</name>
    <name type="common">Green alga</name>
    <dbReference type="NCBI Taxonomy" id="3077"/>
    <lineage>
        <taxon>Eukaryota</taxon>
        <taxon>Viridiplantae</taxon>
        <taxon>Chlorophyta</taxon>
        <taxon>core chlorophytes</taxon>
        <taxon>Trebouxiophyceae</taxon>
        <taxon>Chlorellales</taxon>
        <taxon>Chlorellaceae</taxon>
        <taxon>Chlorella clade</taxon>
        <taxon>Chlorella</taxon>
    </lineage>
</organism>
<dbReference type="InterPro" id="IPR036322">
    <property type="entry name" value="WD40_repeat_dom_sf"/>
</dbReference>
<feature type="compositionally biased region" description="Low complexity" evidence="13">
    <location>
        <begin position="650"/>
        <end position="662"/>
    </location>
</feature>
<evidence type="ECO:0000313" key="15">
    <source>
        <dbReference type="Proteomes" id="UP001055712"/>
    </source>
</evidence>
<feature type="region of interest" description="Disordered" evidence="13">
    <location>
        <begin position="368"/>
        <end position="451"/>
    </location>
</feature>
<dbReference type="Pfam" id="PF00400">
    <property type="entry name" value="WD40"/>
    <property type="match status" value="1"/>
</dbReference>
<evidence type="ECO:0000256" key="5">
    <source>
        <dbReference type="ARBA" id="ARBA00022846"/>
    </source>
</evidence>
<sequence>MDAGRRSIRAGSGFFSPVALEPQHGRRETGQHAGKQTPVAHRGSVRNSNAGNRVSTASSRQSRSSTSRASVRGVRTGVAADSSGQPFDRIACIDAQDGRDRTPKPLLAPRLHADLLQTAGWGGGEGLGGSGRSSVRSSTTGGGGLMLGVAIPSARSLLNSEASEVPLDASALPPGVRAPGRESMQGGGSRQGMFLAGLSQDAMLQRLTCPAASARGSIVVPGAATEGQQEGAHATVAAVSEAMVELARTESHHPAAGFLAANQDLQQRHQPPQQQQGAEQPGKEQCRMRGLRSKPTQCTPVVRVSRGAQVLARELRGICAAPAGAAEGGVGTGPSFADGALGGAAEAEGLDAADEQEDEEAALLALQRFGASGGGGGGSNTRRGTRMGAYSRGGSGMHSQASSRRESVADSSRMSSMSGAGGGGDWSQPSSAASSRRTSMADSDWSGRESGLSRRTSFAAFMAGDGRASVLGTPAGLYPPGSSRGGRHDPGRASVLSVGQGHGGRRGTTMAQVPSAAAPSPPPQLTAEQLAAAAARHERAAQERALARLPGLLGKLQAAEKAVLLNQRHAQLAQYHGVQLWSVAAMPHISADPSPKGTPDAAAAAQTSYHPCLSPGREREATTQTEEAPPVTHRSGSTLASARAHERQRGLQGLGSSVVGSSRANTPPQAGSLSSRQPVAPELSLLWVWRSELTGQLPVSCLAWSKAAPGLLAVGYGRLQYEVSGGVGMVAVWSLANPTHPQRHAATRCGVSALGWSSKSPGTLAAGFFDGSVAIYDVSAGSKAGAGSSKAGGSEPLARGNGSVGGGHSEPVWRLRYVPRATDPGEEMLVSISSDGRVLEWKHAQGLERVELLRLKRQQRGAAGGAPRRLHVSSSGGTQDQAGATSSAVTQGLLGQSAGGTCFDFSAADPRTYLVGTEEGAVHKCSTVFSEQYIQSYSGHLAPVYQVCFSPFSPRHFLTCSADWSVRLWSEGQPRSLWTFQLPSARAEVVDVAFSPRTSTVFAAAAGNSLHLWDLQRSVLAPRAVATQPGVLLTALAFPLAEPVVVTGAEDGTVSVYSLAGTYEEAVPIEQEEQRQRLEAALQQHMARHISS</sequence>
<dbReference type="SMART" id="SM00320">
    <property type="entry name" value="WD40"/>
    <property type="match status" value="5"/>
</dbReference>
<feature type="compositionally biased region" description="Low complexity" evidence="13">
    <location>
        <begin position="622"/>
        <end position="632"/>
    </location>
</feature>
<evidence type="ECO:0000256" key="13">
    <source>
        <dbReference type="SAM" id="MobiDB-lite"/>
    </source>
</evidence>
<evidence type="ECO:0000313" key="14">
    <source>
        <dbReference type="EMBL" id="KAI3426204.1"/>
    </source>
</evidence>
<evidence type="ECO:0000256" key="8">
    <source>
        <dbReference type="ARBA" id="ARBA00023273"/>
    </source>
</evidence>
<evidence type="ECO:0000256" key="11">
    <source>
        <dbReference type="ARBA" id="ARBA00041557"/>
    </source>
</evidence>
<feature type="region of interest" description="Disordered" evidence="13">
    <location>
        <begin position="1"/>
        <end position="84"/>
    </location>
</feature>
<keyword evidence="4" id="KW-0677">Repeat</keyword>
<dbReference type="GO" id="GO:0045503">
    <property type="term" value="F:dynein light chain binding"/>
    <property type="evidence" value="ECO:0007669"/>
    <property type="project" value="TreeGrafter"/>
</dbReference>
<keyword evidence="15" id="KW-1185">Reference proteome</keyword>
<protein>
    <recommendedName>
        <fullName evidence="10">Dynein axonemal intermediate chain 4</fullName>
    </recommendedName>
    <alternativeName>
        <fullName evidence="11">WD repeat-containing protein 78</fullName>
    </alternativeName>
</protein>
<evidence type="ECO:0000256" key="9">
    <source>
        <dbReference type="ARBA" id="ARBA00024190"/>
    </source>
</evidence>
<comment type="caution">
    <text evidence="14">The sequence shown here is derived from an EMBL/GenBank/DDBJ whole genome shotgun (WGS) entry which is preliminary data.</text>
</comment>
<dbReference type="GO" id="GO:0003341">
    <property type="term" value="P:cilium movement"/>
    <property type="evidence" value="ECO:0007669"/>
    <property type="project" value="TreeGrafter"/>
</dbReference>
<feature type="region of interest" description="Disordered" evidence="13">
    <location>
        <begin position="497"/>
        <end position="523"/>
    </location>
</feature>
<dbReference type="GO" id="GO:0045504">
    <property type="term" value="F:dynein heavy chain binding"/>
    <property type="evidence" value="ECO:0007669"/>
    <property type="project" value="TreeGrafter"/>
</dbReference>
<feature type="region of interest" description="Disordered" evidence="13">
    <location>
        <begin position="861"/>
        <end position="884"/>
    </location>
</feature>
<keyword evidence="2" id="KW-0963">Cytoplasm</keyword>
<evidence type="ECO:0000256" key="10">
    <source>
        <dbReference type="ARBA" id="ARBA00040002"/>
    </source>
</evidence>
<gene>
    <name evidence="14" type="ORF">D9Q98_008581</name>
</gene>
<dbReference type="OrthoDB" id="24670at2759"/>
<dbReference type="PROSITE" id="PS50082">
    <property type="entry name" value="WD_REPEATS_2"/>
    <property type="match status" value="2"/>
</dbReference>
<feature type="repeat" description="WD" evidence="12">
    <location>
        <begin position="937"/>
        <end position="970"/>
    </location>
</feature>
<keyword evidence="6" id="KW-0969">Cilium</keyword>
<feature type="compositionally biased region" description="Low complexity" evidence="13">
    <location>
        <begin position="266"/>
        <end position="280"/>
    </location>
</feature>
<dbReference type="GO" id="GO:0005858">
    <property type="term" value="C:axonemal dynein complex"/>
    <property type="evidence" value="ECO:0007669"/>
    <property type="project" value="TreeGrafter"/>
</dbReference>
<proteinExistence type="predicted"/>
<dbReference type="EMBL" id="SIDB01000011">
    <property type="protein sequence ID" value="KAI3426204.1"/>
    <property type="molecule type" value="Genomic_DNA"/>
</dbReference>
<dbReference type="SUPFAM" id="SSF50978">
    <property type="entry name" value="WD40 repeat-like"/>
    <property type="match status" value="1"/>
</dbReference>
<evidence type="ECO:0000256" key="7">
    <source>
        <dbReference type="ARBA" id="ARBA00023212"/>
    </source>
</evidence>
<dbReference type="InterPro" id="IPR001680">
    <property type="entry name" value="WD40_rpt"/>
</dbReference>
<keyword evidence="3 12" id="KW-0853">WD repeat</keyword>
<comment type="subcellular location">
    <subcellularLocation>
        <location evidence="1">Cytoplasm</location>
        <location evidence="1">Cytoskeleton</location>
        <location evidence="1">Flagellum axoneme</location>
    </subcellularLocation>
    <subcellularLocation>
        <location evidence="9">Dynein axonemal particle</location>
    </subcellularLocation>
</comment>
<dbReference type="Proteomes" id="UP001055712">
    <property type="component" value="Unassembled WGS sequence"/>
</dbReference>
<feature type="compositionally biased region" description="Low complexity" evidence="13">
    <location>
        <begin position="409"/>
        <end position="418"/>
    </location>
</feature>
<feature type="region of interest" description="Disordered" evidence="13">
    <location>
        <begin position="591"/>
        <end position="676"/>
    </location>
</feature>
<dbReference type="InterPro" id="IPR050687">
    <property type="entry name" value="Dynein_IC"/>
</dbReference>
<evidence type="ECO:0000256" key="2">
    <source>
        <dbReference type="ARBA" id="ARBA00022490"/>
    </source>
</evidence>
<evidence type="ECO:0000256" key="6">
    <source>
        <dbReference type="ARBA" id="ARBA00023069"/>
    </source>
</evidence>
<dbReference type="AlphaFoldDB" id="A0A9D4TI96"/>
<evidence type="ECO:0000256" key="12">
    <source>
        <dbReference type="PROSITE-ProRule" id="PRU00221"/>
    </source>
</evidence>
<dbReference type="PANTHER" id="PTHR12442">
    <property type="entry name" value="DYNEIN INTERMEDIATE CHAIN"/>
    <property type="match status" value="1"/>
</dbReference>
<feature type="repeat" description="WD" evidence="12">
    <location>
        <begin position="982"/>
        <end position="1016"/>
    </location>
</feature>
<feature type="region of interest" description="Disordered" evidence="13">
    <location>
        <begin position="169"/>
        <end position="189"/>
    </location>
</feature>
<accession>A0A9D4TI96</accession>
<name>A0A9D4TI96_CHLVU</name>
<keyword evidence="5" id="KW-0282">Flagellum</keyword>
<dbReference type="PANTHER" id="PTHR12442:SF12">
    <property type="entry name" value="DYNEIN AXONEMAL INTERMEDIATE CHAIN 4"/>
    <property type="match status" value="1"/>
</dbReference>
<feature type="compositionally biased region" description="Low complexity" evidence="13">
    <location>
        <begin position="430"/>
        <end position="444"/>
    </location>
</feature>
<evidence type="ECO:0000256" key="4">
    <source>
        <dbReference type="ARBA" id="ARBA00022737"/>
    </source>
</evidence>
<dbReference type="InterPro" id="IPR015943">
    <property type="entry name" value="WD40/YVTN_repeat-like_dom_sf"/>
</dbReference>
<reference evidence="14" key="2">
    <citation type="submission" date="2020-11" db="EMBL/GenBank/DDBJ databases">
        <authorList>
            <person name="Cecchin M."/>
            <person name="Marcolungo L."/>
            <person name="Rossato M."/>
            <person name="Girolomoni L."/>
            <person name="Cosentino E."/>
            <person name="Cuine S."/>
            <person name="Li-Beisson Y."/>
            <person name="Delledonne M."/>
            <person name="Ballottari M."/>
        </authorList>
    </citation>
    <scope>NUCLEOTIDE SEQUENCE</scope>
    <source>
        <strain evidence="14">211/11P</strain>
        <tissue evidence="14">Whole cell</tissue>
    </source>
</reference>
<evidence type="ECO:0000256" key="1">
    <source>
        <dbReference type="ARBA" id="ARBA00004611"/>
    </source>
</evidence>
<feature type="compositionally biased region" description="Low complexity" evidence="13">
    <location>
        <begin position="785"/>
        <end position="794"/>
    </location>
</feature>
<keyword evidence="8" id="KW-0966">Cell projection</keyword>
<reference evidence="14" key="1">
    <citation type="journal article" date="2019" name="Plant J.">
        <title>Chlorella vulgaris genome assembly and annotation reveals the molecular basis for metabolic acclimation to high light conditions.</title>
        <authorList>
            <person name="Cecchin M."/>
            <person name="Marcolungo L."/>
            <person name="Rossato M."/>
            <person name="Girolomoni L."/>
            <person name="Cosentino E."/>
            <person name="Cuine S."/>
            <person name="Li-Beisson Y."/>
            <person name="Delledonne M."/>
            <person name="Ballottari M."/>
        </authorList>
    </citation>
    <scope>NUCLEOTIDE SEQUENCE</scope>
    <source>
        <strain evidence="14">211/11P</strain>
    </source>
</reference>